<proteinExistence type="predicted"/>
<dbReference type="AlphaFoldDB" id="A0A919M0N0"/>
<evidence type="ECO:0000313" key="2">
    <source>
        <dbReference type="Proteomes" id="UP000655094"/>
    </source>
</evidence>
<sequence length="97" mass="10533">MKLFFGSNHQIEQMQHFLQLAGDRSGLNETGFAIAERGEPPQHRTVIDIQRGTQAVTAGVLQRLQHRGAGVGVRQVGASHRQRPGGGNILLANVVRS</sequence>
<dbReference type="Proteomes" id="UP000655094">
    <property type="component" value="Unassembled WGS sequence"/>
</dbReference>
<accession>A0A919M0N0</accession>
<name>A0A919M0N0_KLEPN</name>
<reference evidence="1" key="1">
    <citation type="submission" date="2020-10" db="EMBL/GenBank/DDBJ databases">
        <title>Genome Sequence of ESBL Producing Zambian Clinical Strains.</title>
        <authorList>
            <person name="Shawa M."/>
            <person name="Furuta Y."/>
            <person name="Simbotwe M."/>
            <person name="Mulenga E."/>
            <person name="Mubanga M."/>
            <person name="Mulenga G."/>
            <person name="Kaile C."/>
            <person name="Zorigt T."/>
            <person name="Hang'ombe B."/>
            <person name="Higashi H."/>
        </authorList>
    </citation>
    <scope>NUCLEOTIDE SEQUENCE</scope>
    <source>
        <strain evidence="1">Zam_UTH_09</strain>
    </source>
</reference>
<comment type="caution">
    <text evidence="1">The sequence shown here is derived from an EMBL/GenBank/DDBJ whole genome shotgun (WGS) entry which is preliminary data.</text>
</comment>
<gene>
    <name evidence="1" type="ORF">KPZU09_44530</name>
</gene>
<organism evidence="1 2">
    <name type="scientific">Klebsiella pneumoniae</name>
    <dbReference type="NCBI Taxonomy" id="573"/>
    <lineage>
        <taxon>Bacteria</taxon>
        <taxon>Pseudomonadati</taxon>
        <taxon>Pseudomonadota</taxon>
        <taxon>Gammaproteobacteria</taxon>
        <taxon>Enterobacterales</taxon>
        <taxon>Enterobacteriaceae</taxon>
        <taxon>Klebsiella/Raoultella group</taxon>
        <taxon>Klebsiella</taxon>
        <taxon>Klebsiella pneumoniae complex</taxon>
    </lineage>
</organism>
<protein>
    <submittedName>
        <fullName evidence="1">Uncharacterized protein</fullName>
    </submittedName>
</protein>
<evidence type="ECO:0000313" key="1">
    <source>
        <dbReference type="EMBL" id="GHK54717.1"/>
    </source>
</evidence>
<dbReference type="EMBL" id="BNFF01000001">
    <property type="protein sequence ID" value="GHK54717.1"/>
    <property type="molecule type" value="Genomic_DNA"/>
</dbReference>